<name>A0A4C1XPT4_EUMVA</name>
<dbReference type="Proteomes" id="UP000299102">
    <property type="component" value="Unassembled WGS sequence"/>
</dbReference>
<reference evidence="1 2" key="1">
    <citation type="journal article" date="2019" name="Commun. Biol.">
        <title>The bagworm genome reveals a unique fibroin gene that provides high tensile strength.</title>
        <authorList>
            <person name="Kono N."/>
            <person name="Nakamura H."/>
            <person name="Ohtoshi R."/>
            <person name="Tomita M."/>
            <person name="Numata K."/>
            <person name="Arakawa K."/>
        </authorList>
    </citation>
    <scope>NUCLEOTIDE SEQUENCE [LARGE SCALE GENOMIC DNA]</scope>
</reference>
<organism evidence="1 2">
    <name type="scientific">Eumeta variegata</name>
    <name type="common">Bagworm moth</name>
    <name type="synonym">Eumeta japonica</name>
    <dbReference type="NCBI Taxonomy" id="151549"/>
    <lineage>
        <taxon>Eukaryota</taxon>
        <taxon>Metazoa</taxon>
        <taxon>Ecdysozoa</taxon>
        <taxon>Arthropoda</taxon>
        <taxon>Hexapoda</taxon>
        <taxon>Insecta</taxon>
        <taxon>Pterygota</taxon>
        <taxon>Neoptera</taxon>
        <taxon>Endopterygota</taxon>
        <taxon>Lepidoptera</taxon>
        <taxon>Glossata</taxon>
        <taxon>Ditrysia</taxon>
        <taxon>Tineoidea</taxon>
        <taxon>Psychidae</taxon>
        <taxon>Oiketicinae</taxon>
        <taxon>Eumeta</taxon>
    </lineage>
</organism>
<protein>
    <submittedName>
        <fullName evidence="1">Uncharacterized protein</fullName>
    </submittedName>
</protein>
<dbReference type="EMBL" id="BGZK01000891">
    <property type="protein sequence ID" value="GBP64215.1"/>
    <property type="molecule type" value="Genomic_DNA"/>
</dbReference>
<evidence type="ECO:0000313" key="1">
    <source>
        <dbReference type="EMBL" id="GBP64215.1"/>
    </source>
</evidence>
<proteinExistence type="predicted"/>
<comment type="caution">
    <text evidence="1">The sequence shown here is derived from an EMBL/GenBank/DDBJ whole genome shotgun (WGS) entry which is preliminary data.</text>
</comment>
<evidence type="ECO:0000313" key="2">
    <source>
        <dbReference type="Proteomes" id="UP000299102"/>
    </source>
</evidence>
<accession>A0A4C1XPT4</accession>
<sequence>MFGIKPIICVPGETNNLTRNNSRETNTKEKTKRVALNRQHIPYNPLARHQCFVDCISTPLIECSRLANSALSDLEWHKTYNVILLLVQESLGTPQRKIVNRAKRRGMSISNNSIQKEKRVLLRTTSSTQSKRGHLDANCTLRAGARLASNGPARSDNEQTLYKYVHSLVQLRHTTLLIATLLRPRGTVSAALQVIASGHVYDSESPHVILPVGGPPTKWESERTY</sequence>
<keyword evidence="2" id="KW-1185">Reference proteome</keyword>
<dbReference type="AlphaFoldDB" id="A0A4C1XPT4"/>
<gene>
    <name evidence="1" type="ORF">EVAR_38702_1</name>
</gene>